<dbReference type="InterPro" id="IPR025991">
    <property type="entry name" value="Chemoreceptor_zinc-bind_dom"/>
</dbReference>
<keyword evidence="3" id="KW-1185">Reference proteome</keyword>
<evidence type="ECO:0000313" key="3">
    <source>
        <dbReference type="Proteomes" id="UP001058602"/>
    </source>
</evidence>
<accession>A0ABY5LQM2</accession>
<organism evidence="2 3">
    <name type="scientific">Vibrio japonicus</name>
    <dbReference type="NCBI Taxonomy" id="1824638"/>
    <lineage>
        <taxon>Bacteria</taxon>
        <taxon>Pseudomonadati</taxon>
        <taxon>Pseudomonadota</taxon>
        <taxon>Gammaproteobacteria</taxon>
        <taxon>Vibrionales</taxon>
        <taxon>Vibrionaceae</taxon>
        <taxon>Vibrio</taxon>
    </lineage>
</organism>
<dbReference type="Pfam" id="PF13682">
    <property type="entry name" value="CZB"/>
    <property type="match status" value="1"/>
</dbReference>
<name>A0ABY5LQM2_9VIBR</name>
<proteinExistence type="predicted"/>
<gene>
    <name evidence="2" type="ORF">NP165_15210</name>
</gene>
<evidence type="ECO:0000313" key="2">
    <source>
        <dbReference type="EMBL" id="UUM33141.1"/>
    </source>
</evidence>
<protein>
    <submittedName>
        <fullName evidence="2">CZB domain-containing protein</fullName>
    </submittedName>
</protein>
<dbReference type="Gene3D" id="1.20.120.30">
    <property type="entry name" value="Aspartate receptor, ligand-binding domain"/>
    <property type="match status" value="1"/>
</dbReference>
<sequence length="113" mass="12755">MQNGYIALEKNGEGPEADAVQVDHFNCRLGQWYYNGQGYESFRHLSAYKRMESSHAAVHENVRAAMEHVKKDWLNDDEVLSELLTSVEKAEDASLGVVNAITDVVIEKHSKYA</sequence>
<reference evidence="2" key="1">
    <citation type="submission" date="2022-07" db="EMBL/GenBank/DDBJ databases">
        <title>Complete genome of Vibrio japonicus strain JCM 31412T and phylogenomic assessment of the Nereis clade of the genus Vibrio.</title>
        <authorList>
            <person name="Shlafstein M.D."/>
            <person name="Emsley S.A."/>
            <person name="Ushijima B."/>
            <person name="Videau P."/>
            <person name="Saw J.H."/>
        </authorList>
    </citation>
    <scope>NUCLEOTIDE SEQUENCE</scope>
    <source>
        <strain evidence="2">JCM 31412</strain>
    </source>
</reference>
<feature type="domain" description="Chemoreceptor zinc-binding" evidence="1">
    <location>
        <begin position="1"/>
        <end position="66"/>
    </location>
</feature>
<dbReference type="Proteomes" id="UP001058602">
    <property type="component" value="Chromosome 2"/>
</dbReference>
<dbReference type="EMBL" id="CP102097">
    <property type="protein sequence ID" value="UUM33141.1"/>
    <property type="molecule type" value="Genomic_DNA"/>
</dbReference>
<evidence type="ECO:0000259" key="1">
    <source>
        <dbReference type="Pfam" id="PF13682"/>
    </source>
</evidence>